<evidence type="ECO:0000313" key="3">
    <source>
        <dbReference type="WBParaSite" id="TCLT_0000482801-mRNA-1"/>
    </source>
</evidence>
<accession>A0A0N5CWU4</accession>
<keyword evidence="2" id="KW-1185">Reference proteome</keyword>
<reference evidence="3" key="1">
    <citation type="submission" date="2017-02" db="UniProtKB">
        <authorList>
            <consortium name="WormBaseParasite"/>
        </authorList>
    </citation>
    <scope>IDENTIFICATION</scope>
</reference>
<proteinExistence type="predicted"/>
<dbReference type="Proteomes" id="UP000276776">
    <property type="component" value="Unassembled WGS sequence"/>
</dbReference>
<dbReference type="WBParaSite" id="TCLT_0000482801-mRNA-1">
    <property type="protein sequence ID" value="TCLT_0000482801-mRNA-1"/>
    <property type="gene ID" value="TCLT_0000482801"/>
</dbReference>
<evidence type="ECO:0000313" key="1">
    <source>
        <dbReference type="EMBL" id="VDN01986.1"/>
    </source>
</evidence>
<dbReference type="AlphaFoldDB" id="A0A0N5CWU4"/>
<dbReference type="OrthoDB" id="10298328at2759"/>
<protein>
    <submittedName>
        <fullName evidence="3">C2 domain-containing protein</fullName>
    </submittedName>
</protein>
<sequence>MVSEECYRENPNWTQLFWSACFWSYPVYVLSNLHNLEVVKYDMYGNLIQNQYSESHIVELQLSFVNTIKLRLFSTETLTFEPILGGSRVLVALPVQESPLEPIQ</sequence>
<gene>
    <name evidence="1" type="ORF">TCLT_LOCUS4817</name>
</gene>
<evidence type="ECO:0000313" key="2">
    <source>
        <dbReference type="Proteomes" id="UP000276776"/>
    </source>
</evidence>
<organism evidence="3">
    <name type="scientific">Thelazia callipaeda</name>
    <name type="common">Oriental eyeworm</name>
    <name type="synonym">Parasitic nematode</name>
    <dbReference type="NCBI Taxonomy" id="103827"/>
    <lineage>
        <taxon>Eukaryota</taxon>
        <taxon>Metazoa</taxon>
        <taxon>Ecdysozoa</taxon>
        <taxon>Nematoda</taxon>
        <taxon>Chromadorea</taxon>
        <taxon>Rhabditida</taxon>
        <taxon>Spirurina</taxon>
        <taxon>Spiruromorpha</taxon>
        <taxon>Thelazioidea</taxon>
        <taxon>Thelaziidae</taxon>
        <taxon>Thelazia</taxon>
    </lineage>
</organism>
<name>A0A0N5CWU4_THECL</name>
<reference evidence="1 2" key="2">
    <citation type="submission" date="2018-11" db="EMBL/GenBank/DDBJ databases">
        <authorList>
            <consortium name="Pathogen Informatics"/>
        </authorList>
    </citation>
    <scope>NUCLEOTIDE SEQUENCE [LARGE SCALE GENOMIC DNA]</scope>
</reference>
<dbReference type="EMBL" id="UYYF01004305">
    <property type="protein sequence ID" value="VDN01986.1"/>
    <property type="molecule type" value="Genomic_DNA"/>
</dbReference>